<organism evidence="3 4">
    <name type="scientific">Salinimonas iocasae</name>
    <dbReference type="NCBI Taxonomy" id="2572577"/>
    <lineage>
        <taxon>Bacteria</taxon>
        <taxon>Pseudomonadati</taxon>
        <taxon>Pseudomonadota</taxon>
        <taxon>Gammaproteobacteria</taxon>
        <taxon>Alteromonadales</taxon>
        <taxon>Alteromonadaceae</taxon>
        <taxon>Alteromonas/Salinimonas group</taxon>
        <taxon>Salinimonas</taxon>
    </lineage>
</organism>
<dbReference type="Proteomes" id="UP000304912">
    <property type="component" value="Chromosome"/>
</dbReference>
<dbReference type="KEGG" id="salk:FBQ74_08225"/>
<feature type="transmembrane region" description="Helical" evidence="1">
    <location>
        <begin position="561"/>
        <end position="581"/>
    </location>
</feature>
<dbReference type="EMBL" id="CP039852">
    <property type="protein sequence ID" value="QCZ93472.1"/>
    <property type="molecule type" value="Genomic_DNA"/>
</dbReference>
<gene>
    <name evidence="3" type="ORF">FBQ74_08225</name>
</gene>
<dbReference type="RefSeq" id="WP_139756216.1">
    <property type="nucleotide sequence ID" value="NZ_CP039852.1"/>
</dbReference>
<keyword evidence="1" id="KW-0812">Transmembrane</keyword>
<evidence type="ECO:0000313" key="3">
    <source>
        <dbReference type="EMBL" id="QCZ93472.1"/>
    </source>
</evidence>
<name>A0A5B7YCP1_9ALTE</name>
<evidence type="ECO:0000256" key="2">
    <source>
        <dbReference type="SAM" id="SignalP"/>
    </source>
</evidence>
<evidence type="ECO:0000256" key="1">
    <source>
        <dbReference type="SAM" id="Phobius"/>
    </source>
</evidence>
<reference evidence="3 4" key="1">
    <citation type="submission" date="2019-04" db="EMBL/GenBank/DDBJ databases">
        <title>Salinimonas iocasae sp. nov., a halophilic bacterium isolated from the outer tube casing of tubeworms in Okinawa Trough.</title>
        <authorList>
            <person name="Zhang H."/>
            <person name="Wang H."/>
            <person name="Li C."/>
        </authorList>
    </citation>
    <scope>NUCLEOTIDE SEQUENCE [LARGE SCALE GENOMIC DNA]</scope>
    <source>
        <strain evidence="3 4">KX18D6</strain>
    </source>
</reference>
<keyword evidence="1" id="KW-1133">Transmembrane helix</keyword>
<evidence type="ECO:0000313" key="4">
    <source>
        <dbReference type="Proteomes" id="UP000304912"/>
    </source>
</evidence>
<dbReference type="InterPro" id="IPR022562">
    <property type="entry name" value="DUF3466"/>
</dbReference>
<feature type="chain" id="PRO_5022939690" evidence="2">
    <location>
        <begin position="22"/>
        <end position="583"/>
    </location>
</feature>
<protein>
    <submittedName>
        <fullName evidence="3">DUF3466 family protein</fullName>
    </submittedName>
</protein>
<proteinExistence type="predicted"/>
<accession>A0A5B7YCP1</accession>
<dbReference type="Pfam" id="PF11949">
    <property type="entry name" value="DUF3466"/>
    <property type="match status" value="1"/>
</dbReference>
<sequence>MKLKQLAAAMIMATGSVSTLAATYDVTPLPVTDIAKSNFGKSIDNTGTMLTAVSQEFNPRIDVALLSESGFFDAVSTLENPEDAQQGIFTSVDYQIIVNFLQSNNNLGSTAYPALADFRSYVTDTVDAELVPGLDTLVEGQDIYTQSAESIARDSISRDFIVGSSELPFNRVSIVNEDGEDDYIIISEGLEQAYAQVNGQAIRLPPPDDLLNGYATAYAVNESFQVAGFGTTDFTDAIREDIEGCYDDEIRGDTALELCLKNAVYQRRSRGGTISLIYPLKVSSQIRPVIWTLNASGEIVDTTSYPLVYEPEGDQANAYNYGRAYDINNNGIAVGVSATDETLTLARLGGNNARERGEVAAVFANGETTELLNRDDNAQSRALSINDENWVTGYVTREPSSVARNFLFAYNLDTEESFYPQGFFENGQTEPAAINNNNIVVGASQFEPQISGRDPENHAFMYTVGDENIVDLNTLTSCDSEYLLVDAIDINDNNEIIANALIRRPAQYIDGEIILDENGEQDLEDRVVAVKLTPNPNGEIETCEEGDAGDIEGEKFERSGAAFSVSALLALFGFAGFRRYLRR</sequence>
<dbReference type="AlphaFoldDB" id="A0A5B7YCP1"/>
<keyword evidence="1" id="KW-0472">Membrane</keyword>
<dbReference type="OrthoDB" id="6219137at2"/>
<keyword evidence="4" id="KW-1185">Reference proteome</keyword>
<feature type="signal peptide" evidence="2">
    <location>
        <begin position="1"/>
        <end position="21"/>
    </location>
</feature>
<keyword evidence="2" id="KW-0732">Signal</keyword>